<dbReference type="Pfam" id="PF00300">
    <property type="entry name" value="His_Phos_1"/>
    <property type="match status" value="1"/>
</dbReference>
<protein>
    <recommendedName>
        <fullName evidence="3">6-phosphofructo-2-kinase domain-containing protein</fullName>
    </recommendedName>
</protein>
<dbReference type="GO" id="GO:0006000">
    <property type="term" value="P:fructose metabolic process"/>
    <property type="evidence" value="ECO:0007669"/>
    <property type="project" value="InterPro"/>
</dbReference>
<feature type="non-terminal residue" evidence="4">
    <location>
        <position position="1"/>
    </location>
</feature>
<dbReference type="Gene3D" id="3.40.50.1240">
    <property type="entry name" value="Phosphoglycerate mutase-like"/>
    <property type="match status" value="1"/>
</dbReference>
<gene>
    <name evidence="4" type="ORF">TrRE_jg1341</name>
</gene>
<keyword evidence="2" id="KW-0067">ATP-binding</keyword>
<feature type="domain" description="6-phosphofructo-2-kinase" evidence="3">
    <location>
        <begin position="2"/>
        <end position="97"/>
    </location>
</feature>
<dbReference type="GO" id="GO:0004331">
    <property type="term" value="F:fructose-2,6-bisphosphate 2-phosphatase activity"/>
    <property type="evidence" value="ECO:0007669"/>
    <property type="project" value="TreeGrafter"/>
</dbReference>
<dbReference type="PANTHER" id="PTHR10606:SF44">
    <property type="entry name" value="6-PHOSPHOFRUCTO 2-KINASE_FRUCTOSE 2,6-BISPHOSPHATASE LONG FORM"/>
    <property type="match status" value="1"/>
</dbReference>
<dbReference type="InterPro" id="IPR003094">
    <property type="entry name" value="6Pfruct_kin"/>
</dbReference>
<dbReference type="InterPro" id="IPR029033">
    <property type="entry name" value="His_PPase_superfam"/>
</dbReference>
<sequence>MGVKVMNIESVCDDAELLAENIRTVKLNTPDYKGTDPVAAVKDFNQRRENYKQAYEGLDDSDGAYVIIHDCKKFVISSIRGYLPLKIVHFVMNLHTLPRYFYFTRHGQSEYNLLGKIGGDSGLSSNGSEYAKRLASFAKDSICKDSSGKTVPSRLWTSTMNRTKDTATFIEHPTIQATYEDGSKEKHDWIQMRPMARRNLDELYAGTCDGMTYKEIEEVFPEEFKARQEDKLAYR</sequence>
<dbReference type="PANTHER" id="PTHR10606">
    <property type="entry name" value="6-PHOSPHOFRUCTO-2-KINASE/FRUCTOSE-2,6-BISPHOSPHATASE"/>
    <property type="match status" value="1"/>
</dbReference>
<comment type="caution">
    <text evidence="4">The sequence shown here is derived from an EMBL/GenBank/DDBJ whole genome shotgun (WGS) entry which is preliminary data.</text>
</comment>
<reference evidence="4" key="1">
    <citation type="submission" date="2022-07" db="EMBL/GenBank/DDBJ databases">
        <title>Genome analysis of Parmales, a sister group of diatoms, reveals the evolutionary specialization of diatoms from phago-mixotrophs to photoautotrophs.</title>
        <authorList>
            <person name="Ban H."/>
            <person name="Sato S."/>
            <person name="Yoshikawa S."/>
            <person name="Kazumasa Y."/>
            <person name="Nakamura Y."/>
            <person name="Ichinomiya M."/>
            <person name="Saitoh K."/>
            <person name="Sato N."/>
            <person name="Blanc-Mathieu R."/>
            <person name="Endo H."/>
            <person name="Kuwata A."/>
            <person name="Ogata H."/>
        </authorList>
    </citation>
    <scope>NUCLEOTIDE SEQUENCE</scope>
</reference>
<evidence type="ECO:0000256" key="1">
    <source>
        <dbReference type="ARBA" id="ARBA00022741"/>
    </source>
</evidence>
<organism evidence="4 5">
    <name type="scientific">Triparma retinervis</name>
    <dbReference type="NCBI Taxonomy" id="2557542"/>
    <lineage>
        <taxon>Eukaryota</taxon>
        <taxon>Sar</taxon>
        <taxon>Stramenopiles</taxon>
        <taxon>Ochrophyta</taxon>
        <taxon>Bolidophyceae</taxon>
        <taxon>Parmales</taxon>
        <taxon>Triparmaceae</taxon>
        <taxon>Triparma</taxon>
    </lineage>
</organism>
<dbReference type="InterPro" id="IPR027417">
    <property type="entry name" value="P-loop_NTPase"/>
</dbReference>
<evidence type="ECO:0000256" key="2">
    <source>
        <dbReference type="ARBA" id="ARBA00022840"/>
    </source>
</evidence>
<dbReference type="CDD" id="cd07067">
    <property type="entry name" value="HP_PGM_like"/>
    <property type="match status" value="1"/>
</dbReference>
<keyword evidence="5" id="KW-1185">Reference proteome</keyword>
<accession>A0A9W6ZNB7</accession>
<dbReference type="Pfam" id="PF01591">
    <property type="entry name" value="6PF2K"/>
    <property type="match status" value="1"/>
</dbReference>
<dbReference type="Gene3D" id="3.40.50.300">
    <property type="entry name" value="P-loop containing nucleotide triphosphate hydrolases"/>
    <property type="match status" value="1"/>
</dbReference>
<dbReference type="GO" id="GO:0005524">
    <property type="term" value="F:ATP binding"/>
    <property type="evidence" value="ECO:0007669"/>
    <property type="project" value="UniProtKB-KW"/>
</dbReference>
<dbReference type="SUPFAM" id="SSF53254">
    <property type="entry name" value="Phosphoglycerate mutase-like"/>
    <property type="match status" value="1"/>
</dbReference>
<evidence type="ECO:0000313" key="4">
    <source>
        <dbReference type="EMBL" id="GMH57824.1"/>
    </source>
</evidence>
<dbReference type="PIRSF" id="PIRSF000709">
    <property type="entry name" value="6PFK_2-Ptase"/>
    <property type="match status" value="1"/>
</dbReference>
<dbReference type="InterPro" id="IPR013079">
    <property type="entry name" value="6Phosfructo_kin"/>
</dbReference>
<dbReference type="AlphaFoldDB" id="A0A9W6ZNB7"/>
<proteinExistence type="predicted"/>
<dbReference type="SMART" id="SM00855">
    <property type="entry name" value="PGAM"/>
    <property type="match status" value="1"/>
</dbReference>
<dbReference type="PRINTS" id="PR00991">
    <property type="entry name" value="6PFRUCTKNASE"/>
</dbReference>
<dbReference type="OrthoDB" id="267323at2759"/>
<keyword evidence="1" id="KW-0547">Nucleotide-binding</keyword>
<dbReference type="EMBL" id="BRXZ01003586">
    <property type="protein sequence ID" value="GMH57824.1"/>
    <property type="molecule type" value="Genomic_DNA"/>
</dbReference>
<dbReference type="GO" id="GO:0006003">
    <property type="term" value="P:fructose 2,6-bisphosphate metabolic process"/>
    <property type="evidence" value="ECO:0007669"/>
    <property type="project" value="InterPro"/>
</dbReference>
<evidence type="ECO:0000313" key="5">
    <source>
        <dbReference type="Proteomes" id="UP001165082"/>
    </source>
</evidence>
<dbReference type="Proteomes" id="UP001165082">
    <property type="component" value="Unassembled WGS sequence"/>
</dbReference>
<name>A0A9W6ZNB7_9STRA</name>
<dbReference type="InterPro" id="IPR013078">
    <property type="entry name" value="His_Pase_superF_clade-1"/>
</dbReference>
<dbReference type="GO" id="GO:0003873">
    <property type="term" value="F:6-phosphofructo-2-kinase activity"/>
    <property type="evidence" value="ECO:0007669"/>
    <property type="project" value="InterPro"/>
</dbReference>
<dbReference type="GO" id="GO:0005829">
    <property type="term" value="C:cytosol"/>
    <property type="evidence" value="ECO:0007669"/>
    <property type="project" value="TreeGrafter"/>
</dbReference>
<evidence type="ECO:0000259" key="3">
    <source>
        <dbReference type="Pfam" id="PF01591"/>
    </source>
</evidence>